<dbReference type="InterPro" id="IPR029058">
    <property type="entry name" value="AB_hydrolase_fold"/>
</dbReference>
<evidence type="ECO:0000256" key="1">
    <source>
        <dbReference type="ARBA" id="ARBA00010088"/>
    </source>
</evidence>
<dbReference type="InterPro" id="IPR013595">
    <property type="entry name" value="Pept_S33_TAP-like_C"/>
</dbReference>
<accession>A0A2K3UX89</accession>
<dbReference type="EMBL" id="PPPD01000001">
    <property type="protein sequence ID" value="PNY81149.1"/>
    <property type="molecule type" value="Genomic_DNA"/>
</dbReference>
<dbReference type="Pfam" id="PF08386">
    <property type="entry name" value="Abhydrolase_4"/>
    <property type="match status" value="1"/>
</dbReference>
<evidence type="ECO:0000259" key="4">
    <source>
        <dbReference type="Pfam" id="PF08386"/>
    </source>
</evidence>
<keyword evidence="6" id="KW-1185">Reference proteome</keyword>
<evidence type="ECO:0000259" key="3">
    <source>
        <dbReference type="Pfam" id="PF00561"/>
    </source>
</evidence>
<evidence type="ECO:0000256" key="2">
    <source>
        <dbReference type="ARBA" id="ARBA00022801"/>
    </source>
</evidence>
<dbReference type="PROSITE" id="PS51257">
    <property type="entry name" value="PROKAR_LIPOPROTEIN"/>
    <property type="match status" value="1"/>
</dbReference>
<comment type="caution">
    <text evidence="5">The sequence shown here is derived from an EMBL/GenBank/DDBJ whole genome shotgun (WGS) entry which is preliminary data.</text>
</comment>
<dbReference type="InterPro" id="IPR000073">
    <property type="entry name" value="AB_hydrolase_1"/>
</dbReference>
<reference evidence="5 6" key="1">
    <citation type="submission" date="2018-01" db="EMBL/GenBank/DDBJ databases">
        <title>Deinococcus koreensis sp. nov., a radiation-resistant bacterium isolated from river water.</title>
        <authorList>
            <person name="Choi A."/>
        </authorList>
    </citation>
    <scope>NUCLEOTIDE SEQUENCE [LARGE SCALE GENOMIC DNA]</scope>
    <source>
        <strain evidence="5 6">SJW1-2</strain>
    </source>
</reference>
<proteinExistence type="inferred from homology"/>
<dbReference type="RefSeq" id="WP_103311592.1">
    <property type="nucleotide sequence ID" value="NZ_PPPD01000001.1"/>
</dbReference>
<dbReference type="OrthoDB" id="5519806at2"/>
<evidence type="ECO:0000313" key="5">
    <source>
        <dbReference type="EMBL" id="PNY81149.1"/>
    </source>
</evidence>
<dbReference type="AlphaFoldDB" id="A0A2K3UX89"/>
<dbReference type="Proteomes" id="UP000236379">
    <property type="component" value="Unassembled WGS sequence"/>
</dbReference>
<comment type="similarity">
    <text evidence="1">Belongs to the peptidase S33 family.</text>
</comment>
<dbReference type="PANTHER" id="PTHR43248:SF25">
    <property type="entry name" value="AB HYDROLASE-1 DOMAIN-CONTAINING PROTEIN-RELATED"/>
    <property type="match status" value="1"/>
</dbReference>
<name>A0A2K3UX89_9DEIO</name>
<gene>
    <name evidence="5" type="ORF">CVO96_06945</name>
</gene>
<dbReference type="PANTHER" id="PTHR43248">
    <property type="entry name" value="2-SUCCINYL-6-HYDROXY-2,4-CYCLOHEXADIENE-1-CARBOXYLATE SYNTHASE"/>
    <property type="match status" value="1"/>
</dbReference>
<dbReference type="InterPro" id="IPR051601">
    <property type="entry name" value="Serine_prot/Carboxylest_S33"/>
</dbReference>
<feature type="domain" description="AB hydrolase-1" evidence="3">
    <location>
        <begin position="119"/>
        <end position="295"/>
    </location>
</feature>
<keyword evidence="2 5" id="KW-0378">Hydrolase</keyword>
<dbReference type="SUPFAM" id="SSF53474">
    <property type="entry name" value="alpha/beta-Hydrolases"/>
    <property type="match status" value="1"/>
</dbReference>
<dbReference type="Gene3D" id="3.40.50.1820">
    <property type="entry name" value="alpha/beta hydrolase"/>
    <property type="match status" value="1"/>
</dbReference>
<sequence length="643" mass="70382">MKNFAHLTAIASAALLLASCNQQKPVDDPLKPFTGQTLNWVACDPTVLGIPAEARVGGDEQTPLTLQDIYNDLGDRLKCADVKVPLDWANPGRGTATMSVIRTAAATPAKRQGIIAFNPGGPGGDGLIFAPLYGYAWGKADQKNAIGRNLKAMADGYDLIGFSPRGVGNSTRLYCGTNELVDPLRPPASDRSEKNIQTMIRFGQLSAKACQKNPVTPFINTDATVRDLDLMRQLLGEQKLNYIGYSYGTWLGSWYAKRFPQNSGKMLLDGNTDFSSNFEETFKLQPRAFERDFRDVVAPYLSRINTAVFGESPMTAQQIYAREQALGEPLRFIVGYEIAGSMYSRERLPNIGIMLRAATVLDDLIKAQPTLTLFELFEAVQTKTYFKDPTLNDLARQMAINLVFIRDSVLNAPPQPVTLGESSATFTAVTCNDTPWNTDQNYWRQLDESEAKKYPLIGGSSLANSCLYWQGGATVQRPALPATMPPVLMVQNEFDPATATEGALNAFNATPSARLLFVEDEPQHTAFPYDTECVDLPITNYFLSGTLTSERRISCPAKPLPFEDKVYPVTLSSQSLPGGQRCLSAAPLGSQAIRDPKALAAAQAARQIIVDSARSTWGARLDLRLPRDIQQKLAQQALPTTCP</sequence>
<feature type="domain" description="Peptidase S33 tripeptidyl aminopeptidase-like C-terminal" evidence="4">
    <location>
        <begin position="463"/>
        <end position="549"/>
    </location>
</feature>
<dbReference type="GO" id="GO:0016787">
    <property type="term" value="F:hydrolase activity"/>
    <property type="evidence" value="ECO:0007669"/>
    <property type="project" value="UniProtKB-KW"/>
</dbReference>
<evidence type="ECO:0000313" key="6">
    <source>
        <dbReference type="Proteomes" id="UP000236379"/>
    </source>
</evidence>
<organism evidence="5 6">
    <name type="scientific">Deinococcus koreensis</name>
    <dbReference type="NCBI Taxonomy" id="2054903"/>
    <lineage>
        <taxon>Bacteria</taxon>
        <taxon>Thermotogati</taxon>
        <taxon>Deinococcota</taxon>
        <taxon>Deinococci</taxon>
        <taxon>Deinococcales</taxon>
        <taxon>Deinococcaceae</taxon>
        <taxon>Deinococcus</taxon>
    </lineage>
</organism>
<dbReference type="Pfam" id="PF00561">
    <property type="entry name" value="Abhydrolase_1"/>
    <property type="match status" value="1"/>
</dbReference>
<protein>
    <submittedName>
        <fullName evidence="5">Alpha/beta hydrolase</fullName>
    </submittedName>
</protein>